<evidence type="ECO:0000313" key="1">
    <source>
        <dbReference type="EMBL" id="KLU86179.1"/>
    </source>
</evidence>
<dbReference type="EnsemblFungi" id="MAPG_05196T0">
    <property type="protein sequence ID" value="MAPG_05196T0"/>
    <property type="gene ID" value="MAPG_05196"/>
</dbReference>
<reference evidence="1" key="2">
    <citation type="submission" date="2010-05" db="EMBL/GenBank/DDBJ databases">
        <title>The Genome Sequence of Magnaporthe poae strain ATCC 64411.</title>
        <authorList>
            <consortium name="The Broad Institute Genome Sequencing Platform"/>
            <consortium name="Broad Institute Genome Sequencing Center for Infectious Disease"/>
            <person name="Ma L.-J."/>
            <person name="Dead R."/>
            <person name="Young S."/>
            <person name="Zeng Q."/>
            <person name="Koehrsen M."/>
            <person name="Alvarado L."/>
            <person name="Berlin A."/>
            <person name="Chapman S.B."/>
            <person name="Chen Z."/>
            <person name="Freedman E."/>
            <person name="Gellesch M."/>
            <person name="Goldberg J."/>
            <person name="Griggs A."/>
            <person name="Gujja S."/>
            <person name="Heilman E.R."/>
            <person name="Heiman D."/>
            <person name="Hepburn T."/>
            <person name="Howarth C."/>
            <person name="Jen D."/>
            <person name="Larson L."/>
            <person name="Mehta T."/>
            <person name="Neiman D."/>
            <person name="Pearson M."/>
            <person name="Roberts A."/>
            <person name="Saif S."/>
            <person name="Shea T."/>
            <person name="Shenoy N."/>
            <person name="Sisk P."/>
            <person name="Stolte C."/>
            <person name="Sykes S."/>
            <person name="Walk T."/>
            <person name="White J."/>
            <person name="Yandava C."/>
            <person name="Haas B."/>
            <person name="Nusbaum C."/>
            <person name="Birren B."/>
        </authorList>
    </citation>
    <scope>NUCLEOTIDE SEQUENCE</scope>
    <source>
        <strain evidence="1">ATCC 64411</strain>
    </source>
</reference>
<organism evidence="2 3">
    <name type="scientific">Magnaporthiopsis poae (strain ATCC 64411 / 73-15)</name>
    <name type="common">Kentucky bluegrass fungus</name>
    <name type="synonym">Magnaporthe poae</name>
    <dbReference type="NCBI Taxonomy" id="644358"/>
    <lineage>
        <taxon>Eukaryota</taxon>
        <taxon>Fungi</taxon>
        <taxon>Dikarya</taxon>
        <taxon>Ascomycota</taxon>
        <taxon>Pezizomycotina</taxon>
        <taxon>Sordariomycetes</taxon>
        <taxon>Sordariomycetidae</taxon>
        <taxon>Magnaporthales</taxon>
        <taxon>Magnaporthaceae</taxon>
        <taxon>Magnaporthiopsis</taxon>
    </lineage>
</organism>
<name>A0A0C4DYS0_MAGP6</name>
<reference evidence="3" key="1">
    <citation type="submission" date="2010-05" db="EMBL/GenBank/DDBJ databases">
        <title>The genome sequence of Magnaporthe poae strain ATCC 64411.</title>
        <authorList>
            <person name="Ma L.-J."/>
            <person name="Dead R."/>
            <person name="Young S."/>
            <person name="Zeng Q."/>
            <person name="Koehrsen M."/>
            <person name="Alvarado L."/>
            <person name="Berlin A."/>
            <person name="Chapman S.B."/>
            <person name="Chen Z."/>
            <person name="Freedman E."/>
            <person name="Gellesch M."/>
            <person name="Goldberg J."/>
            <person name="Griggs A."/>
            <person name="Gujja S."/>
            <person name="Heilman E.R."/>
            <person name="Heiman D."/>
            <person name="Hepburn T."/>
            <person name="Howarth C."/>
            <person name="Jen D."/>
            <person name="Larson L."/>
            <person name="Mehta T."/>
            <person name="Neiman D."/>
            <person name="Pearson M."/>
            <person name="Roberts A."/>
            <person name="Saif S."/>
            <person name="Shea T."/>
            <person name="Shenoy N."/>
            <person name="Sisk P."/>
            <person name="Stolte C."/>
            <person name="Sykes S."/>
            <person name="Walk T."/>
            <person name="White J."/>
            <person name="Yandava C."/>
            <person name="Haas B."/>
            <person name="Nusbaum C."/>
            <person name="Birren B."/>
        </authorList>
    </citation>
    <scope>NUCLEOTIDE SEQUENCE [LARGE SCALE GENOMIC DNA]</scope>
    <source>
        <strain evidence="3">ATCC 64411 / 73-15</strain>
    </source>
</reference>
<protein>
    <submittedName>
        <fullName evidence="1 2">Uncharacterized protein</fullName>
    </submittedName>
</protein>
<dbReference type="EMBL" id="GL876969">
    <property type="protein sequence ID" value="KLU86179.1"/>
    <property type="molecule type" value="Genomic_DNA"/>
</dbReference>
<evidence type="ECO:0000313" key="2">
    <source>
        <dbReference type="EnsemblFungi" id="MAPG_05196T0"/>
    </source>
</evidence>
<reference evidence="2" key="4">
    <citation type="journal article" date="2015" name="G3 (Bethesda)">
        <title>Genome sequences of three phytopathogenic species of the Magnaporthaceae family of fungi.</title>
        <authorList>
            <person name="Okagaki L.H."/>
            <person name="Nunes C.C."/>
            <person name="Sailsbery J."/>
            <person name="Clay B."/>
            <person name="Brown D."/>
            <person name="John T."/>
            <person name="Oh Y."/>
            <person name="Young N."/>
            <person name="Fitzgerald M."/>
            <person name="Haas B.J."/>
            <person name="Zeng Q."/>
            <person name="Young S."/>
            <person name="Adiconis X."/>
            <person name="Fan L."/>
            <person name="Levin J.Z."/>
            <person name="Mitchell T.K."/>
            <person name="Okubara P.A."/>
            <person name="Farman M.L."/>
            <person name="Kohn L.M."/>
            <person name="Birren B."/>
            <person name="Ma L.-J."/>
            <person name="Dean R.A."/>
        </authorList>
    </citation>
    <scope>NUCLEOTIDE SEQUENCE</scope>
    <source>
        <strain evidence="2">ATCC 64411 / 73-15</strain>
    </source>
</reference>
<reference evidence="2" key="5">
    <citation type="submission" date="2015-06" db="UniProtKB">
        <authorList>
            <consortium name="EnsemblFungi"/>
        </authorList>
    </citation>
    <scope>IDENTIFICATION</scope>
    <source>
        <strain evidence="2">ATCC 64411</strain>
    </source>
</reference>
<gene>
    <name evidence="1" type="ORF">MAPG_05196</name>
</gene>
<dbReference type="VEuPathDB" id="FungiDB:MAPG_05196"/>
<accession>A0A0C4DYS0</accession>
<evidence type="ECO:0000313" key="3">
    <source>
        <dbReference type="Proteomes" id="UP000011715"/>
    </source>
</evidence>
<sequence>MGWGTAGSRRWEEGQLLWAGILVGASSRARGLGGTRVVAQRTARVENYWTVAREATPAQQSKDHFVMW</sequence>
<keyword evidence="3" id="KW-1185">Reference proteome</keyword>
<proteinExistence type="predicted"/>
<dbReference type="AlphaFoldDB" id="A0A0C4DYS0"/>
<dbReference type="Proteomes" id="UP000011715">
    <property type="component" value="Unassembled WGS sequence"/>
</dbReference>
<dbReference type="EMBL" id="ADBL01001225">
    <property type="status" value="NOT_ANNOTATED_CDS"/>
    <property type="molecule type" value="Genomic_DNA"/>
</dbReference>
<reference evidence="1" key="3">
    <citation type="submission" date="2011-03" db="EMBL/GenBank/DDBJ databases">
        <title>Annotation of Magnaporthe poae ATCC 64411.</title>
        <authorList>
            <person name="Ma L.-J."/>
            <person name="Dead R."/>
            <person name="Young S.K."/>
            <person name="Zeng Q."/>
            <person name="Gargeya S."/>
            <person name="Fitzgerald M."/>
            <person name="Haas B."/>
            <person name="Abouelleil A."/>
            <person name="Alvarado L."/>
            <person name="Arachchi H.M."/>
            <person name="Berlin A."/>
            <person name="Brown A."/>
            <person name="Chapman S.B."/>
            <person name="Chen Z."/>
            <person name="Dunbar C."/>
            <person name="Freedman E."/>
            <person name="Gearin G."/>
            <person name="Gellesch M."/>
            <person name="Goldberg J."/>
            <person name="Griggs A."/>
            <person name="Gujja S."/>
            <person name="Heiman D."/>
            <person name="Howarth C."/>
            <person name="Larson L."/>
            <person name="Lui A."/>
            <person name="MacDonald P.J.P."/>
            <person name="Mehta T."/>
            <person name="Montmayeur A."/>
            <person name="Murphy C."/>
            <person name="Neiman D."/>
            <person name="Pearson M."/>
            <person name="Priest M."/>
            <person name="Roberts A."/>
            <person name="Saif S."/>
            <person name="Shea T."/>
            <person name="Shenoy N."/>
            <person name="Sisk P."/>
            <person name="Stolte C."/>
            <person name="Sykes S."/>
            <person name="Yandava C."/>
            <person name="Wortman J."/>
            <person name="Nusbaum C."/>
            <person name="Birren B."/>
        </authorList>
    </citation>
    <scope>NUCLEOTIDE SEQUENCE</scope>
    <source>
        <strain evidence="1">ATCC 64411</strain>
    </source>
</reference>